<comment type="caution">
    <text evidence="1">The sequence shown here is derived from an EMBL/GenBank/DDBJ whole genome shotgun (WGS) entry which is preliminary data.</text>
</comment>
<protein>
    <submittedName>
        <fullName evidence="1">Uncharacterized protein</fullName>
    </submittedName>
</protein>
<reference evidence="1 2" key="1">
    <citation type="submission" date="2019-03" db="EMBL/GenBank/DDBJ databases">
        <title>Genomic Encyclopedia of Type Strains, Phase IV (KMG-IV): sequencing the most valuable type-strain genomes for metagenomic binning, comparative biology and taxonomic classification.</title>
        <authorList>
            <person name="Goeker M."/>
        </authorList>
    </citation>
    <scope>NUCLEOTIDE SEQUENCE [LARGE SCALE GENOMIC DNA]</scope>
    <source>
        <strain evidence="1 2">DSM 25488</strain>
    </source>
</reference>
<keyword evidence="2" id="KW-1185">Reference proteome</keyword>
<proteinExistence type="predicted"/>
<name>A0A4R6XDX8_9GAMM</name>
<dbReference type="AlphaFoldDB" id="A0A4R6XDX8"/>
<dbReference type="Proteomes" id="UP000295724">
    <property type="component" value="Unassembled WGS sequence"/>
</dbReference>
<dbReference type="EMBL" id="SNZB01000008">
    <property type="protein sequence ID" value="TDR16369.1"/>
    <property type="molecule type" value="Genomic_DNA"/>
</dbReference>
<dbReference type="RefSeq" id="WP_099020085.1">
    <property type="nucleotide sequence ID" value="NZ_NIHB01000006.1"/>
</dbReference>
<sequence length="79" mass="9532">MIQDVMIVESYTSPTQVMEDQELCFEDKLRILEKWNQIYAIRSKTFPDQAEFFKPARQMILELVNQLVKEHMPDDEMMF</sequence>
<gene>
    <name evidence="1" type="ORF">C8D91_2896</name>
</gene>
<organism evidence="1 2">
    <name type="scientific">Marinicella litoralis</name>
    <dbReference type="NCBI Taxonomy" id="644220"/>
    <lineage>
        <taxon>Bacteria</taxon>
        <taxon>Pseudomonadati</taxon>
        <taxon>Pseudomonadota</taxon>
        <taxon>Gammaproteobacteria</taxon>
        <taxon>Lysobacterales</taxon>
        <taxon>Marinicellaceae</taxon>
        <taxon>Marinicella</taxon>
    </lineage>
</organism>
<accession>A0A4R6XDX8</accession>
<evidence type="ECO:0000313" key="1">
    <source>
        <dbReference type="EMBL" id="TDR16369.1"/>
    </source>
</evidence>
<evidence type="ECO:0000313" key="2">
    <source>
        <dbReference type="Proteomes" id="UP000295724"/>
    </source>
</evidence>